<evidence type="ECO:0000256" key="2">
    <source>
        <dbReference type="ARBA" id="ARBA00023015"/>
    </source>
</evidence>
<dbReference type="EMBL" id="JAPZBO010000005">
    <property type="protein sequence ID" value="KAJ5316474.1"/>
    <property type="molecule type" value="Genomic_DNA"/>
</dbReference>
<dbReference type="Pfam" id="PF00172">
    <property type="entry name" value="Zn_clus"/>
    <property type="match status" value="1"/>
</dbReference>
<reference evidence="7" key="2">
    <citation type="journal article" date="2023" name="IMA Fungus">
        <title>Comparative genomic study of the Penicillium genus elucidates a diverse pangenome and 15 lateral gene transfer events.</title>
        <authorList>
            <person name="Petersen C."/>
            <person name="Sorensen T."/>
            <person name="Nielsen M.R."/>
            <person name="Sondergaard T.E."/>
            <person name="Sorensen J.L."/>
            <person name="Fitzpatrick D.A."/>
            <person name="Frisvad J.C."/>
            <person name="Nielsen K.L."/>
        </authorList>
    </citation>
    <scope>NUCLEOTIDE SEQUENCE</scope>
    <source>
        <strain evidence="7">IBT 21472</strain>
    </source>
</reference>
<sequence length="667" mass="75833">MNDYTARGLHPRRVRKKTFTGCWTCRLRRLKCDEHRPHCHKCRLKGLSCGGYSVKLQWMTTNNGGHQTSQNPSRKPQRRRLLPMANLPEIKSSEVDELLSDLDAMEAAAHTISVGPFSIFRIDLGIKAPKNHYTSPLQETLSTSLIAPPLHAPGADQTPLDTIYCCNEQRAVSSLIGCDEGDEPDSSSVMDVISFDVESLRSPYALERNTSDCNLLAFGLMDIENVFYQSTTLTAPVRRLLNHYHQHVLHLFSVLDNKHTPWRGFHLPQALQCIGELETIGHAPYRRRAMLHAILSISSHNLRNQYLRQGQVEIEQHWKTVASGHRFLAVKFLRKSTEDFAGKSTIVEYMEILASMLSMVTINVISGDTETSPIHLKGCNSLVGSFRERGIAETTLLQVRALHRIFFYLQVMQKTSDWTCNSYTITTNNVESLLTSVRPSMSDHDLYSCSFDQVLQSHVGIDRSLDEPLESSCELIYGIPPRLLLLLNKTCILITSSHIATRNQKNSRTSDEVEEEILRWSADIEIRNFDINCLSMSNQRILKHHMCSFHQALIIFFCRGIRKMHPRHVQPYARTLMYHLHQIEKLKQQDGIYADSILWPAFIAGMEAIDLDLRSSVLDWFAKIEHRGVGTARQAREGLQVMWQHGGSMRSTPSSPATLFPANFIMT</sequence>
<evidence type="ECO:0000313" key="8">
    <source>
        <dbReference type="Proteomes" id="UP001147746"/>
    </source>
</evidence>
<feature type="domain" description="Zn(2)-C6 fungal-type" evidence="6">
    <location>
        <begin position="21"/>
        <end position="49"/>
    </location>
</feature>
<evidence type="ECO:0000256" key="3">
    <source>
        <dbReference type="ARBA" id="ARBA00023125"/>
    </source>
</evidence>
<organism evidence="7 8">
    <name type="scientific">Penicillium atrosanguineum</name>
    <dbReference type="NCBI Taxonomy" id="1132637"/>
    <lineage>
        <taxon>Eukaryota</taxon>
        <taxon>Fungi</taxon>
        <taxon>Dikarya</taxon>
        <taxon>Ascomycota</taxon>
        <taxon>Pezizomycotina</taxon>
        <taxon>Eurotiomycetes</taxon>
        <taxon>Eurotiomycetidae</taxon>
        <taxon>Eurotiales</taxon>
        <taxon>Aspergillaceae</taxon>
        <taxon>Penicillium</taxon>
    </lineage>
</organism>
<dbReference type="GO" id="GO:0000976">
    <property type="term" value="F:transcription cis-regulatory region binding"/>
    <property type="evidence" value="ECO:0007669"/>
    <property type="project" value="TreeGrafter"/>
</dbReference>
<keyword evidence="8" id="KW-1185">Reference proteome</keyword>
<dbReference type="InterPro" id="IPR036864">
    <property type="entry name" value="Zn2-C6_fun-type_DNA-bd_sf"/>
</dbReference>
<evidence type="ECO:0000256" key="4">
    <source>
        <dbReference type="ARBA" id="ARBA00023163"/>
    </source>
</evidence>
<dbReference type="GO" id="GO:0000981">
    <property type="term" value="F:DNA-binding transcription factor activity, RNA polymerase II-specific"/>
    <property type="evidence" value="ECO:0007669"/>
    <property type="project" value="InterPro"/>
</dbReference>
<dbReference type="InterPro" id="IPR021858">
    <property type="entry name" value="Fun_TF"/>
</dbReference>
<dbReference type="Pfam" id="PF11951">
    <property type="entry name" value="Fungal_trans_2"/>
    <property type="match status" value="1"/>
</dbReference>
<dbReference type="SUPFAM" id="SSF57701">
    <property type="entry name" value="Zn2/Cys6 DNA-binding domain"/>
    <property type="match status" value="1"/>
</dbReference>
<accession>A0A9W9U5R4</accession>
<dbReference type="GO" id="GO:0008270">
    <property type="term" value="F:zinc ion binding"/>
    <property type="evidence" value="ECO:0007669"/>
    <property type="project" value="InterPro"/>
</dbReference>
<dbReference type="AlphaFoldDB" id="A0A9W9U5R4"/>
<reference evidence="7" key="1">
    <citation type="submission" date="2022-12" db="EMBL/GenBank/DDBJ databases">
        <authorList>
            <person name="Petersen C."/>
        </authorList>
    </citation>
    <scope>NUCLEOTIDE SEQUENCE</scope>
    <source>
        <strain evidence="7">IBT 21472</strain>
    </source>
</reference>
<evidence type="ECO:0000313" key="7">
    <source>
        <dbReference type="EMBL" id="KAJ5316474.1"/>
    </source>
</evidence>
<keyword evidence="5" id="KW-0539">Nucleus</keyword>
<name>A0A9W9U5R4_9EURO</name>
<comment type="caution">
    <text evidence="7">The sequence shown here is derived from an EMBL/GenBank/DDBJ whole genome shotgun (WGS) entry which is preliminary data.</text>
</comment>
<evidence type="ECO:0000256" key="1">
    <source>
        <dbReference type="ARBA" id="ARBA00004123"/>
    </source>
</evidence>
<keyword evidence="4" id="KW-0804">Transcription</keyword>
<dbReference type="PROSITE" id="PS50048">
    <property type="entry name" value="ZN2_CY6_FUNGAL_2"/>
    <property type="match status" value="1"/>
</dbReference>
<dbReference type="GO" id="GO:0005634">
    <property type="term" value="C:nucleus"/>
    <property type="evidence" value="ECO:0007669"/>
    <property type="project" value="UniProtKB-SubCell"/>
</dbReference>
<dbReference type="Gene3D" id="4.10.240.10">
    <property type="entry name" value="Zn(2)-C6 fungal-type DNA-binding domain"/>
    <property type="match status" value="1"/>
</dbReference>
<dbReference type="PANTHER" id="PTHR37534:SF49">
    <property type="entry name" value="LYSINE BIOSYNTHESIS REGULATORY PROTEIN LYS14"/>
    <property type="match status" value="1"/>
</dbReference>
<comment type="subcellular location">
    <subcellularLocation>
        <location evidence="1">Nucleus</location>
    </subcellularLocation>
</comment>
<dbReference type="CDD" id="cd00067">
    <property type="entry name" value="GAL4"/>
    <property type="match status" value="1"/>
</dbReference>
<dbReference type="PANTHER" id="PTHR37534">
    <property type="entry name" value="TRANSCRIPTIONAL ACTIVATOR PROTEIN UGA3"/>
    <property type="match status" value="1"/>
</dbReference>
<keyword evidence="2" id="KW-0805">Transcription regulation</keyword>
<protein>
    <recommendedName>
        <fullName evidence="6">Zn(2)-C6 fungal-type domain-containing protein</fullName>
    </recommendedName>
</protein>
<dbReference type="Proteomes" id="UP001147746">
    <property type="component" value="Unassembled WGS sequence"/>
</dbReference>
<dbReference type="InterPro" id="IPR001138">
    <property type="entry name" value="Zn2Cys6_DnaBD"/>
</dbReference>
<keyword evidence="3" id="KW-0238">DNA-binding</keyword>
<dbReference type="SMART" id="SM00066">
    <property type="entry name" value="GAL4"/>
    <property type="match status" value="1"/>
</dbReference>
<proteinExistence type="predicted"/>
<dbReference type="PROSITE" id="PS00463">
    <property type="entry name" value="ZN2_CY6_FUNGAL_1"/>
    <property type="match status" value="1"/>
</dbReference>
<evidence type="ECO:0000256" key="5">
    <source>
        <dbReference type="ARBA" id="ARBA00023242"/>
    </source>
</evidence>
<gene>
    <name evidence="7" type="ORF">N7476_006781</name>
</gene>
<dbReference type="GO" id="GO:0045944">
    <property type="term" value="P:positive regulation of transcription by RNA polymerase II"/>
    <property type="evidence" value="ECO:0007669"/>
    <property type="project" value="TreeGrafter"/>
</dbReference>
<evidence type="ECO:0000259" key="6">
    <source>
        <dbReference type="PROSITE" id="PS50048"/>
    </source>
</evidence>